<dbReference type="RefSeq" id="WP_269037926.1">
    <property type="nucleotide sequence ID" value="NZ_CP114040.1"/>
</dbReference>
<protein>
    <submittedName>
        <fullName evidence="1">DUF4336 domain-containing protein</fullName>
    </submittedName>
</protein>
<dbReference type="Pfam" id="PF14234">
    <property type="entry name" value="DUF4336"/>
    <property type="match status" value="1"/>
</dbReference>
<dbReference type="InterPro" id="IPR025638">
    <property type="entry name" value="DUF4336"/>
</dbReference>
<sequence>MPLRSLADELWVHERRLRFLGVETGARMTIVRLRDGLFVHSPAPLAAELRAEVDALGSVRAIVAPSLFHHLGLRSWIDAYPHAVTGACPGLGRKRPDIRFDRVLGDRPEPEWAGELDQVFFEARALENEVVFHHRASRTLICADIVFNLGAHPSWFTRLVALVMAARRPGATWLERLMIRDRAGAREQIGRMLAWDFDRIVLSHGPMVETGGREVLRRAYAWL</sequence>
<dbReference type="SUPFAM" id="SSF56281">
    <property type="entry name" value="Metallo-hydrolase/oxidoreductase"/>
    <property type="match status" value="1"/>
</dbReference>
<gene>
    <name evidence="1" type="ORF">O0S08_05425</name>
</gene>
<organism evidence="1 2">
    <name type="scientific">Nannocystis punicea</name>
    <dbReference type="NCBI Taxonomy" id="2995304"/>
    <lineage>
        <taxon>Bacteria</taxon>
        <taxon>Pseudomonadati</taxon>
        <taxon>Myxococcota</taxon>
        <taxon>Polyangia</taxon>
        <taxon>Nannocystales</taxon>
        <taxon>Nannocystaceae</taxon>
        <taxon>Nannocystis</taxon>
    </lineage>
</organism>
<dbReference type="InterPro" id="IPR036866">
    <property type="entry name" value="RibonucZ/Hydroxyglut_hydro"/>
</dbReference>
<accession>A0ABY7H8W2</accession>
<reference evidence="1" key="1">
    <citation type="submission" date="2022-11" db="EMBL/GenBank/DDBJ databases">
        <title>Minimal conservation of predation-associated metabolite biosynthetic gene clusters underscores biosynthetic potential of Myxococcota including descriptions for ten novel species: Archangium lansinium sp. nov., Myxococcus landrumus sp. nov., Nannocystis bai.</title>
        <authorList>
            <person name="Ahearne A."/>
            <person name="Stevens C."/>
            <person name="Dowd S."/>
        </authorList>
    </citation>
    <scope>NUCLEOTIDE SEQUENCE</scope>
    <source>
        <strain evidence="1">Fl3</strain>
    </source>
</reference>
<dbReference type="PANTHER" id="PTHR33835">
    <property type="entry name" value="YALI0C07656P"/>
    <property type="match status" value="1"/>
</dbReference>
<dbReference type="Proteomes" id="UP001164459">
    <property type="component" value="Chromosome"/>
</dbReference>
<evidence type="ECO:0000313" key="1">
    <source>
        <dbReference type="EMBL" id="WAS95583.1"/>
    </source>
</evidence>
<proteinExistence type="predicted"/>
<dbReference type="EMBL" id="CP114040">
    <property type="protein sequence ID" value="WAS95583.1"/>
    <property type="molecule type" value="Genomic_DNA"/>
</dbReference>
<keyword evidence="2" id="KW-1185">Reference proteome</keyword>
<dbReference type="PANTHER" id="PTHR33835:SF1">
    <property type="entry name" value="METALLO-BETA-LACTAMASE DOMAIN-CONTAINING PROTEIN"/>
    <property type="match status" value="1"/>
</dbReference>
<evidence type="ECO:0000313" key="2">
    <source>
        <dbReference type="Proteomes" id="UP001164459"/>
    </source>
</evidence>
<name>A0ABY7H8W2_9BACT</name>